<proteinExistence type="predicted"/>
<dbReference type="PANTHER" id="PTHR35505">
    <property type="entry name" value="OS01G0600300 PROTEIN"/>
    <property type="match status" value="1"/>
</dbReference>
<organism evidence="1 2">
    <name type="scientific">Rhamnella rubrinervis</name>
    <dbReference type="NCBI Taxonomy" id="2594499"/>
    <lineage>
        <taxon>Eukaryota</taxon>
        <taxon>Viridiplantae</taxon>
        <taxon>Streptophyta</taxon>
        <taxon>Embryophyta</taxon>
        <taxon>Tracheophyta</taxon>
        <taxon>Spermatophyta</taxon>
        <taxon>Magnoliopsida</taxon>
        <taxon>eudicotyledons</taxon>
        <taxon>Gunneridae</taxon>
        <taxon>Pentapetalae</taxon>
        <taxon>rosids</taxon>
        <taxon>fabids</taxon>
        <taxon>Rosales</taxon>
        <taxon>Rhamnaceae</taxon>
        <taxon>rhamnoid group</taxon>
        <taxon>Rhamneae</taxon>
        <taxon>Rhamnella</taxon>
    </lineage>
</organism>
<reference evidence="1" key="1">
    <citation type="submission" date="2020-03" db="EMBL/GenBank/DDBJ databases">
        <title>A high-quality chromosome-level genome assembly of a woody plant with both climbing and erect habits, Rhamnella rubrinervis.</title>
        <authorList>
            <person name="Lu Z."/>
            <person name="Yang Y."/>
            <person name="Zhu X."/>
            <person name="Sun Y."/>
        </authorList>
    </citation>
    <scope>NUCLEOTIDE SEQUENCE</scope>
    <source>
        <strain evidence="1">BYM</strain>
        <tissue evidence="1">Leaf</tissue>
    </source>
</reference>
<protein>
    <submittedName>
        <fullName evidence="1">Uncharacterized protein</fullName>
    </submittedName>
</protein>
<sequence length="476" mass="53740">MYRNQCKPLIKNPNPLDSDMLRESIHLFLDGYRFGVADLNDFSSISMRLLRDHAADPSIEVVWFHSAVTFLTAKFAAQLPLKRVRLAEDIFQRLVSSTDVCGALKRIAVLAPIVYLLTDLVVEKRHLELEGHVQGFLERVVAYVGICFIDASKREESEDYGLSGLGSCFMETIRAWMVDKIGIDHEEVCLKAFFPIVSDEVRSGMVKMGCGVGYVAGVVMCEALMLKLYFKFGSVTSRVELQKDVHDLAVQTMNGFRNIFFFDILFRVLLEPVLPVTHLLNSDDACLLQKVLHDAVMMMDFSFLNPQTGIQIPGDWLKDLSVKWLFVADNAISSVRKDGDQAKAISYVNAFSESCITSRLIEWITNHIGIEGKVFEPDFPNPVAFIMTLVISSSEWMLHAEEQGAKMFECEISKRLAKEVVHRSNLDDCEFEMADVAETEYLADDIMINATATDGSRKRKEGAKDDHKNQCKLVKY</sequence>
<dbReference type="AlphaFoldDB" id="A0A8K0H8G0"/>
<dbReference type="OrthoDB" id="1660458at2759"/>
<dbReference type="Proteomes" id="UP000796880">
    <property type="component" value="Unassembled WGS sequence"/>
</dbReference>
<evidence type="ECO:0000313" key="1">
    <source>
        <dbReference type="EMBL" id="KAF3447513.1"/>
    </source>
</evidence>
<dbReference type="EMBL" id="VOIH02000005">
    <property type="protein sequence ID" value="KAF3447513.1"/>
    <property type="molecule type" value="Genomic_DNA"/>
</dbReference>
<evidence type="ECO:0000313" key="2">
    <source>
        <dbReference type="Proteomes" id="UP000796880"/>
    </source>
</evidence>
<gene>
    <name evidence="1" type="ORF">FNV43_RR12699</name>
</gene>
<keyword evidence="2" id="KW-1185">Reference proteome</keyword>
<accession>A0A8K0H8G0</accession>
<dbReference type="PANTHER" id="PTHR35505:SF1">
    <property type="entry name" value="SNF2 DOMAIN PROTEIN"/>
    <property type="match status" value="1"/>
</dbReference>
<name>A0A8K0H8G0_9ROSA</name>
<comment type="caution">
    <text evidence="1">The sequence shown here is derived from an EMBL/GenBank/DDBJ whole genome shotgun (WGS) entry which is preliminary data.</text>
</comment>